<sequence>MSNNEKSTAEQSTTLEDDEPDDWDKRIFSTGCSALEARGLQSLRPTPSILSYRSNYTSLRAQSTTSTSTSTPANKPTPRPTQTLNTPKSTPSSPSPSTSTTASSSSSTTSTTSSPTTPNIAKTGLADKPPFSPDASSEKIDWTRSFHGISSTPFSPEIASVLLEEVNSDDVEIKPDGIVYLPEIKYRRILNKAFGPGGWGLVPRSESIVTPKMVTRELVSIARGEQDYFNPDGIPTATEGCKSNALVRCCKDLGVASELWDPRWIRRYKAEYTKEVFVEHVVNKRKSKIWIRKDEEVGYPWKVTK</sequence>
<evidence type="ECO:0000256" key="10">
    <source>
        <dbReference type="SAM" id="MobiDB-lite"/>
    </source>
</evidence>
<reference evidence="11 12" key="1">
    <citation type="journal article" date="2017" name="Biotechnol. Biofuels">
        <title>Differential beta-glucosidase expression as a function of carbon source availability in Talaromyces amestolkiae: a genomic and proteomic approach.</title>
        <authorList>
            <person name="de Eugenio L.I."/>
            <person name="Mendez-Liter J.A."/>
            <person name="Nieto-Dominguez M."/>
            <person name="Alonso L."/>
            <person name="Gil-Munoz J."/>
            <person name="Barriuso J."/>
            <person name="Prieto A."/>
            <person name="Martinez M.J."/>
        </authorList>
    </citation>
    <scope>NUCLEOTIDE SEQUENCE [LARGE SCALE GENOMIC DNA]</scope>
    <source>
        <strain evidence="11 12">CIB</strain>
    </source>
</reference>
<proteinExistence type="inferred from homology"/>
<dbReference type="InterPro" id="IPR009446">
    <property type="entry name" value="Mgm101"/>
</dbReference>
<gene>
    <name evidence="11" type="ORF">BHQ10_004440</name>
</gene>
<comment type="caution">
    <text evidence="11">The sequence shown here is derived from an EMBL/GenBank/DDBJ whole genome shotgun (WGS) entry which is preliminary data.</text>
</comment>
<dbReference type="Proteomes" id="UP000249363">
    <property type="component" value="Unassembled WGS sequence"/>
</dbReference>
<feature type="region of interest" description="Disordered" evidence="10">
    <location>
        <begin position="1"/>
        <end position="26"/>
    </location>
</feature>
<dbReference type="STRING" id="1196081.A0A364KY02"/>
<dbReference type="GeneID" id="63793656"/>
<keyword evidence="4" id="KW-0227">DNA damage</keyword>
<evidence type="ECO:0000256" key="9">
    <source>
        <dbReference type="ARBA" id="ARBA00023271"/>
    </source>
</evidence>
<accession>A0A364KY02</accession>
<keyword evidence="9" id="KW-1135">Mitochondrion nucleoid</keyword>
<dbReference type="GO" id="GO:0000725">
    <property type="term" value="P:recombinational repair"/>
    <property type="evidence" value="ECO:0007669"/>
    <property type="project" value="TreeGrafter"/>
</dbReference>
<evidence type="ECO:0000256" key="1">
    <source>
        <dbReference type="ARBA" id="ARBA00004436"/>
    </source>
</evidence>
<dbReference type="GO" id="GO:0003697">
    <property type="term" value="F:single-stranded DNA binding"/>
    <property type="evidence" value="ECO:0007669"/>
    <property type="project" value="InterPro"/>
</dbReference>
<feature type="compositionally biased region" description="Polar residues" evidence="10">
    <location>
        <begin position="1"/>
        <end position="14"/>
    </location>
</feature>
<evidence type="ECO:0000256" key="2">
    <source>
        <dbReference type="ARBA" id="ARBA00007053"/>
    </source>
</evidence>
<dbReference type="EMBL" id="MIKG01000007">
    <property type="protein sequence ID" value="RAO68428.1"/>
    <property type="molecule type" value="Genomic_DNA"/>
</dbReference>
<evidence type="ECO:0000313" key="12">
    <source>
        <dbReference type="Proteomes" id="UP000249363"/>
    </source>
</evidence>
<evidence type="ECO:0000256" key="3">
    <source>
        <dbReference type="ARBA" id="ARBA00013628"/>
    </source>
</evidence>
<feature type="region of interest" description="Disordered" evidence="10">
    <location>
        <begin position="59"/>
        <end position="138"/>
    </location>
</feature>
<evidence type="ECO:0000256" key="7">
    <source>
        <dbReference type="ARBA" id="ARBA00023128"/>
    </source>
</evidence>
<organism evidence="11 12">
    <name type="scientific">Talaromyces amestolkiae</name>
    <dbReference type="NCBI Taxonomy" id="1196081"/>
    <lineage>
        <taxon>Eukaryota</taxon>
        <taxon>Fungi</taxon>
        <taxon>Dikarya</taxon>
        <taxon>Ascomycota</taxon>
        <taxon>Pezizomycotina</taxon>
        <taxon>Eurotiomycetes</taxon>
        <taxon>Eurotiomycetidae</taxon>
        <taxon>Eurotiales</taxon>
        <taxon>Trichocomaceae</taxon>
        <taxon>Talaromyces</taxon>
        <taxon>Talaromyces sect. Talaromyces</taxon>
    </lineage>
</organism>
<comment type="subcellular location">
    <subcellularLocation>
        <location evidence="1">Mitochondrion matrix</location>
        <location evidence="1">Mitochondrion nucleoid</location>
    </subcellularLocation>
</comment>
<feature type="compositionally biased region" description="Low complexity" evidence="10">
    <location>
        <begin position="86"/>
        <end position="118"/>
    </location>
</feature>
<evidence type="ECO:0000256" key="4">
    <source>
        <dbReference type="ARBA" id="ARBA00022763"/>
    </source>
</evidence>
<evidence type="ECO:0000256" key="6">
    <source>
        <dbReference type="ARBA" id="ARBA00023125"/>
    </source>
</evidence>
<dbReference type="GO" id="GO:0036297">
    <property type="term" value="P:interstrand cross-link repair"/>
    <property type="evidence" value="ECO:0007669"/>
    <property type="project" value="TreeGrafter"/>
</dbReference>
<keyword evidence="12" id="KW-1185">Reference proteome</keyword>
<keyword evidence="7" id="KW-0496">Mitochondrion</keyword>
<dbReference type="Pfam" id="PF06420">
    <property type="entry name" value="Mgm101p"/>
    <property type="match status" value="1"/>
</dbReference>
<dbReference type="PANTHER" id="PTHR31404">
    <property type="entry name" value="MITOCHONDRIAL GENOME MAINTENANCE PROTEIN MGM101"/>
    <property type="match status" value="1"/>
</dbReference>
<protein>
    <recommendedName>
        <fullName evidence="3">Mitochondrial genome maintenance protein MGM101</fullName>
    </recommendedName>
</protein>
<dbReference type="AlphaFoldDB" id="A0A364KY02"/>
<evidence type="ECO:0000256" key="8">
    <source>
        <dbReference type="ARBA" id="ARBA00023204"/>
    </source>
</evidence>
<keyword evidence="5" id="KW-0809">Transit peptide</keyword>
<dbReference type="RefSeq" id="XP_040732944.1">
    <property type="nucleotide sequence ID" value="XM_040876806.1"/>
</dbReference>
<keyword evidence="8" id="KW-0234">DNA repair</keyword>
<dbReference type="PANTHER" id="PTHR31404:SF0">
    <property type="entry name" value="MITOCHONDRIAL GENOME MAINTENANCE PROTEIN MGM101"/>
    <property type="match status" value="1"/>
</dbReference>
<dbReference type="OrthoDB" id="17164at2759"/>
<keyword evidence="6" id="KW-0238">DNA-binding</keyword>
<evidence type="ECO:0000256" key="5">
    <source>
        <dbReference type="ARBA" id="ARBA00022946"/>
    </source>
</evidence>
<evidence type="ECO:0000313" key="11">
    <source>
        <dbReference type="EMBL" id="RAO68428.1"/>
    </source>
</evidence>
<name>A0A364KY02_TALAM</name>
<dbReference type="GO" id="GO:0000262">
    <property type="term" value="C:mitochondrial chromosome"/>
    <property type="evidence" value="ECO:0007669"/>
    <property type="project" value="InterPro"/>
</dbReference>
<comment type="similarity">
    <text evidence="2">Belongs to the MGM101 family.</text>
</comment>